<name>A0A1F4UTE3_UNCKA</name>
<evidence type="ECO:0000313" key="8">
    <source>
        <dbReference type="Proteomes" id="UP000177458"/>
    </source>
</evidence>
<feature type="transmembrane region" description="Helical" evidence="6">
    <location>
        <begin position="339"/>
        <end position="361"/>
    </location>
</feature>
<dbReference type="EMBL" id="MEVF01000043">
    <property type="protein sequence ID" value="OGC48227.1"/>
    <property type="molecule type" value="Genomic_DNA"/>
</dbReference>
<dbReference type="InterPro" id="IPR050833">
    <property type="entry name" value="Poly_Biosynth_Transport"/>
</dbReference>
<sequence length="423" mass="47046">MQKVKAILNDQSVSGTIVVTTGLFVSSIFSYFLQFALGRFLSVQEYGDFNALLSLFYIVGVPSTVLGISIIKVVSELKAEKEYEKVSGLFWHLSLFSLIFGAILAFVFVVLQKQIGSYLKIVDGGVLTVYAAVILLSFLSLVPQSFLQGLLKFNSYAFYVVIFGLLRLVIPVLFVLVGYGVAGAYGGISIVVILTYFISLLLLKSDLVNKIHKISFKKYYKRILTFSASVLLVNLGLMMLNNIDVLLVKRFFHPEVAGYYAGVVTVGKILFFGAGTVSVVMFPQISEAHVKKQEVYEKLKKFLSIQFIIVVLGLLVFSIFPSLIVRIMFGEPFLPTVPFIPSFAIFIGLYVLITFMVNFFLAINQTKIFLLLLPAVAVQFLALNIFNDSLFTVIRVNILIAATLLILLFIYGFSIMRSKIGSQ</sequence>
<feature type="transmembrane region" description="Helical" evidence="6">
    <location>
        <begin position="223"/>
        <end position="240"/>
    </location>
</feature>
<evidence type="ECO:0000256" key="4">
    <source>
        <dbReference type="ARBA" id="ARBA00022989"/>
    </source>
</evidence>
<keyword evidence="4 6" id="KW-1133">Transmembrane helix</keyword>
<evidence type="ECO:0000256" key="5">
    <source>
        <dbReference type="ARBA" id="ARBA00023136"/>
    </source>
</evidence>
<feature type="transmembrane region" description="Helical" evidence="6">
    <location>
        <begin position="12"/>
        <end position="33"/>
    </location>
</feature>
<feature type="transmembrane region" description="Helical" evidence="6">
    <location>
        <begin position="86"/>
        <end position="112"/>
    </location>
</feature>
<reference evidence="7 8" key="1">
    <citation type="journal article" date="2016" name="Nat. Commun.">
        <title>Thousands of microbial genomes shed light on interconnected biogeochemical processes in an aquifer system.</title>
        <authorList>
            <person name="Anantharaman K."/>
            <person name="Brown C.T."/>
            <person name="Hug L.A."/>
            <person name="Sharon I."/>
            <person name="Castelle C.J."/>
            <person name="Probst A.J."/>
            <person name="Thomas B.C."/>
            <person name="Singh A."/>
            <person name="Wilkins M.J."/>
            <person name="Karaoz U."/>
            <person name="Brodie E.L."/>
            <person name="Williams K.H."/>
            <person name="Hubbard S.S."/>
            <person name="Banfield J.F."/>
        </authorList>
    </citation>
    <scope>NUCLEOTIDE SEQUENCE [LARGE SCALE GENOMIC DNA]</scope>
</reference>
<keyword evidence="3 6" id="KW-0812">Transmembrane</keyword>
<dbReference type="PANTHER" id="PTHR30250:SF28">
    <property type="entry name" value="POLYSACCHARIDE BIOSYNTHESIS PROTEIN"/>
    <property type="match status" value="1"/>
</dbReference>
<keyword evidence="5 6" id="KW-0472">Membrane</keyword>
<evidence type="ECO:0000313" key="7">
    <source>
        <dbReference type="EMBL" id="OGC48227.1"/>
    </source>
</evidence>
<feature type="transmembrane region" description="Helical" evidence="6">
    <location>
        <begin position="392"/>
        <end position="413"/>
    </location>
</feature>
<dbReference type="Pfam" id="PF13440">
    <property type="entry name" value="Polysacc_synt_3"/>
    <property type="match status" value="1"/>
</dbReference>
<protein>
    <recommendedName>
        <fullName evidence="9">Polysaccharide biosynthesis protein C-terminal domain-containing protein</fullName>
    </recommendedName>
</protein>
<comment type="subcellular location">
    <subcellularLocation>
        <location evidence="1">Cell membrane</location>
        <topology evidence="1">Multi-pass membrane protein</topology>
    </subcellularLocation>
</comment>
<feature type="transmembrane region" description="Helical" evidence="6">
    <location>
        <begin position="183"/>
        <end position="203"/>
    </location>
</feature>
<evidence type="ECO:0000256" key="2">
    <source>
        <dbReference type="ARBA" id="ARBA00022475"/>
    </source>
</evidence>
<organism evidence="7 8">
    <name type="scientific">candidate division WWE3 bacterium RIFCSPLOWO2_01_FULL_37_15</name>
    <dbReference type="NCBI Taxonomy" id="1802622"/>
    <lineage>
        <taxon>Bacteria</taxon>
        <taxon>Katanobacteria</taxon>
    </lineage>
</organism>
<dbReference type="Proteomes" id="UP000177458">
    <property type="component" value="Unassembled WGS sequence"/>
</dbReference>
<comment type="caution">
    <text evidence="7">The sequence shown here is derived from an EMBL/GenBank/DDBJ whole genome shotgun (WGS) entry which is preliminary data.</text>
</comment>
<accession>A0A1F4UTE3</accession>
<dbReference type="AlphaFoldDB" id="A0A1F4UTE3"/>
<gene>
    <name evidence="7" type="ORF">A3A69_02495</name>
</gene>
<keyword evidence="2" id="KW-1003">Cell membrane</keyword>
<feature type="transmembrane region" description="Helical" evidence="6">
    <location>
        <begin position="53"/>
        <end position="74"/>
    </location>
</feature>
<evidence type="ECO:0000256" key="6">
    <source>
        <dbReference type="SAM" id="Phobius"/>
    </source>
</evidence>
<feature type="transmembrane region" description="Helical" evidence="6">
    <location>
        <begin position="124"/>
        <end position="144"/>
    </location>
</feature>
<proteinExistence type="predicted"/>
<feature type="transmembrane region" description="Helical" evidence="6">
    <location>
        <begin position="368"/>
        <end position="386"/>
    </location>
</feature>
<dbReference type="GO" id="GO:0005886">
    <property type="term" value="C:plasma membrane"/>
    <property type="evidence" value="ECO:0007669"/>
    <property type="project" value="UniProtKB-SubCell"/>
</dbReference>
<dbReference type="PANTHER" id="PTHR30250">
    <property type="entry name" value="PST FAMILY PREDICTED COLANIC ACID TRANSPORTER"/>
    <property type="match status" value="1"/>
</dbReference>
<feature type="transmembrane region" description="Helical" evidence="6">
    <location>
        <begin position="156"/>
        <end position="177"/>
    </location>
</feature>
<feature type="transmembrane region" description="Helical" evidence="6">
    <location>
        <begin position="303"/>
        <end position="327"/>
    </location>
</feature>
<evidence type="ECO:0000256" key="3">
    <source>
        <dbReference type="ARBA" id="ARBA00022692"/>
    </source>
</evidence>
<evidence type="ECO:0000256" key="1">
    <source>
        <dbReference type="ARBA" id="ARBA00004651"/>
    </source>
</evidence>
<evidence type="ECO:0008006" key="9">
    <source>
        <dbReference type="Google" id="ProtNLM"/>
    </source>
</evidence>
<feature type="transmembrane region" description="Helical" evidence="6">
    <location>
        <begin position="260"/>
        <end position="282"/>
    </location>
</feature>